<proteinExistence type="predicted"/>
<feature type="signal peptide" evidence="1">
    <location>
        <begin position="1"/>
        <end position="28"/>
    </location>
</feature>
<evidence type="ECO:0000313" key="3">
    <source>
        <dbReference type="EMBL" id="MFC3265061.1"/>
    </source>
</evidence>
<dbReference type="RefSeq" id="WP_376868666.1">
    <property type="nucleotide sequence ID" value="NZ_JBHRUV010000010.1"/>
</dbReference>
<dbReference type="InterPro" id="IPR036761">
    <property type="entry name" value="TTHA0802/YceI-like_sf"/>
</dbReference>
<dbReference type="Gene3D" id="2.40.128.110">
    <property type="entry name" value="Lipid/polyisoprenoid-binding, YceI-like"/>
    <property type="match status" value="1"/>
</dbReference>
<sequence length="231" mass="24512">MYVTHRQILTASALALALAFGHAGAASAAGDAAPAAAEKLQVKAPAGVYVMDPTHASLTFSFLHNGISHYTARFNRLSGEVTLDPASPEKSSVTVTIDTASVDASYPADYKAAHPGSAFSSWSEDIARNSNYLNADKFPTAVFRSTRVEQTGPRAAKVTGDLTFLGVTRPVTLDVTFVGELEKHPFLQQPAIGFSATGSFRRSDIGMPVGFVGDEVTVRFDGEFIRKAGQK</sequence>
<dbReference type="SUPFAM" id="SSF101874">
    <property type="entry name" value="YceI-like"/>
    <property type="match status" value="1"/>
</dbReference>
<name>A0ABV7LB76_9HYPH</name>
<dbReference type="InterPro" id="IPR007372">
    <property type="entry name" value="Lipid/polyisoprenoid-bd_YceI"/>
</dbReference>
<evidence type="ECO:0000313" key="4">
    <source>
        <dbReference type="Proteomes" id="UP001595536"/>
    </source>
</evidence>
<feature type="domain" description="Lipid/polyisoprenoid-binding YceI-like" evidence="2">
    <location>
        <begin position="48"/>
        <end position="225"/>
    </location>
</feature>
<protein>
    <submittedName>
        <fullName evidence="3">YceI family protein</fullName>
    </submittedName>
</protein>
<accession>A0ABV7LB76</accession>
<dbReference type="Pfam" id="PF04264">
    <property type="entry name" value="YceI"/>
    <property type="match status" value="1"/>
</dbReference>
<keyword evidence="1" id="KW-0732">Signal</keyword>
<keyword evidence="4" id="KW-1185">Reference proteome</keyword>
<comment type="caution">
    <text evidence="3">The sequence shown here is derived from an EMBL/GenBank/DDBJ whole genome shotgun (WGS) entry which is preliminary data.</text>
</comment>
<dbReference type="PANTHER" id="PTHR34406:SF1">
    <property type="entry name" value="PROTEIN YCEI"/>
    <property type="match status" value="1"/>
</dbReference>
<dbReference type="SMART" id="SM00867">
    <property type="entry name" value="YceI"/>
    <property type="match status" value="1"/>
</dbReference>
<evidence type="ECO:0000259" key="2">
    <source>
        <dbReference type="SMART" id="SM00867"/>
    </source>
</evidence>
<feature type="chain" id="PRO_5047381166" evidence="1">
    <location>
        <begin position="29"/>
        <end position="231"/>
    </location>
</feature>
<organism evidence="3 4">
    <name type="scientific">Camelimonas abortus</name>
    <dbReference type="NCBI Taxonomy" id="1017184"/>
    <lineage>
        <taxon>Bacteria</taxon>
        <taxon>Pseudomonadati</taxon>
        <taxon>Pseudomonadota</taxon>
        <taxon>Alphaproteobacteria</taxon>
        <taxon>Hyphomicrobiales</taxon>
        <taxon>Chelatococcaceae</taxon>
        <taxon>Camelimonas</taxon>
    </lineage>
</organism>
<reference evidence="4" key="1">
    <citation type="journal article" date="2019" name="Int. J. Syst. Evol. Microbiol.">
        <title>The Global Catalogue of Microorganisms (GCM) 10K type strain sequencing project: providing services to taxonomists for standard genome sequencing and annotation.</title>
        <authorList>
            <consortium name="The Broad Institute Genomics Platform"/>
            <consortium name="The Broad Institute Genome Sequencing Center for Infectious Disease"/>
            <person name="Wu L."/>
            <person name="Ma J."/>
        </authorList>
    </citation>
    <scope>NUCLEOTIDE SEQUENCE [LARGE SCALE GENOMIC DNA]</scope>
    <source>
        <strain evidence="4">CCM 7941</strain>
    </source>
</reference>
<evidence type="ECO:0000256" key="1">
    <source>
        <dbReference type="SAM" id="SignalP"/>
    </source>
</evidence>
<dbReference type="Proteomes" id="UP001595536">
    <property type="component" value="Unassembled WGS sequence"/>
</dbReference>
<dbReference type="PANTHER" id="PTHR34406">
    <property type="entry name" value="PROTEIN YCEI"/>
    <property type="match status" value="1"/>
</dbReference>
<gene>
    <name evidence="3" type="ORF">ACFOEX_01630</name>
</gene>
<dbReference type="EMBL" id="JBHRUV010000010">
    <property type="protein sequence ID" value="MFC3265061.1"/>
    <property type="molecule type" value="Genomic_DNA"/>
</dbReference>